<dbReference type="PANTHER" id="PTHR45712:SF22">
    <property type="entry name" value="INSULIN-LIKE GROWTH FACTOR-BINDING PROTEIN COMPLEX ACID LABILE SUBUNIT"/>
    <property type="match status" value="1"/>
</dbReference>
<feature type="compositionally biased region" description="Low complexity" evidence="3">
    <location>
        <begin position="808"/>
        <end position="821"/>
    </location>
</feature>
<feature type="compositionally biased region" description="Acidic residues" evidence="3">
    <location>
        <begin position="35"/>
        <end position="69"/>
    </location>
</feature>
<dbReference type="eggNOG" id="KOG0619">
    <property type="taxonomic scope" value="Eukaryota"/>
</dbReference>
<keyword evidence="1" id="KW-0433">Leucine-rich repeat</keyword>
<dbReference type="EMBL" id="ADMH02000449">
    <property type="protein sequence ID" value="ETN66428.1"/>
    <property type="molecule type" value="Genomic_DNA"/>
</dbReference>
<feature type="region of interest" description="Disordered" evidence="3">
    <location>
        <begin position="696"/>
        <end position="784"/>
    </location>
</feature>
<evidence type="ECO:0000313" key="4">
    <source>
        <dbReference type="EMBL" id="ETN66428.1"/>
    </source>
</evidence>
<reference evidence="4 6" key="1">
    <citation type="journal article" date="2010" name="BMC Genomics">
        <title>Combination of measures distinguishes pre-miRNAs from other stem-loops in the genome of the newly sequenced Anopheles darlingi.</title>
        <authorList>
            <person name="Mendes N.D."/>
            <person name="Freitas A.T."/>
            <person name="Vasconcelos A.T."/>
            <person name="Sagot M.F."/>
        </authorList>
    </citation>
    <scope>NUCLEOTIDE SEQUENCE</scope>
</reference>
<feature type="region of interest" description="Disordered" evidence="3">
    <location>
        <begin position="802"/>
        <end position="835"/>
    </location>
</feature>
<dbReference type="Pfam" id="PF13855">
    <property type="entry name" value="LRR_8"/>
    <property type="match status" value="13"/>
</dbReference>
<evidence type="ECO:0000256" key="1">
    <source>
        <dbReference type="ARBA" id="ARBA00022614"/>
    </source>
</evidence>
<protein>
    <submittedName>
        <fullName evidence="4 5">Uncharacterized protein</fullName>
    </submittedName>
</protein>
<feature type="compositionally biased region" description="Acidic residues" evidence="3">
    <location>
        <begin position="748"/>
        <end position="784"/>
    </location>
</feature>
<reference evidence="5" key="4">
    <citation type="submission" date="2015-06" db="UniProtKB">
        <authorList>
            <consortium name="EnsemblMetazoa"/>
        </authorList>
    </citation>
    <scope>IDENTIFICATION</scope>
</reference>
<evidence type="ECO:0000256" key="3">
    <source>
        <dbReference type="SAM" id="MobiDB-lite"/>
    </source>
</evidence>
<evidence type="ECO:0000313" key="5">
    <source>
        <dbReference type="EnsemblMetazoa" id="ADAC001785-PA"/>
    </source>
</evidence>
<reference evidence="4" key="3">
    <citation type="journal article" date="2013" name="Nucleic Acids Res.">
        <title>The genome of Anopheles darlingi, the main neotropical malaria vector.</title>
        <authorList>
            <person name="Marinotti O."/>
            <person name="Cerqueira G.C."/>
            <person name="de Almeida L.G."/>
            <person name="Ferro M.I."/>
            <person name="Loreto E.L."/>
            <person name="Zaha A."/>
            <person name="Teixeira S.M."/>
            <person name="Wespiser A.R."/>
            <person name="Almeida E Silva A."/>
            <person name="Schlindwein A.D."/>
            <person name="Pacheco A.C."/>
            <person name="Silva A.L."/>
            <person name="Graveley B.R."/>
            <person name="Walenz B.P."/>
            <person name="Lima Bde A."/>
            <person name="Ribeiro C.A."/>
            <person name="Nunes-Silva C.G."/>
            <person name="de Carvalho C.R."/>
            <person name="Soares C.M."/>
            <person name="de Menezes C.B."/>
            <person name="Matiolli C."/>
            <person name="Caffrey D."/>
            <person name="Araujo D.A."/>
            <person name="de Oliveira D.M."/>
            <person name="Golenbock D."/>
            <person name="Grisard E.C."/>
            <person name="Fantinatti-Garboggini F."/>
            <person name="de Carvalho F.M."/>
            <person name="Barcellos F.G."/>
            <person name="Prosdocimi F."/>
            <person name="May G."/>
            <person name="Azevedo Junior G.M."/>
            <person name="Guimaraes G.M."/>
            <person name="Goldman G.H."/>
            <person name="Padilha I.Q."/>
            <person name="Batista Jda S."/>
            <person name="Ferro J.A."/>
            <person name="Ribeiro J.M."/>
            <person name="Fietto J.L."/>
            <person name="Dabbas K.M."/>
            <person name="Cerdeira L."/>
            <person name="Agnez-Lima L.F."/>
            <person name="Brocchi M."/>
            <person name="de Carvalho M.O."/>
            <person name="Teixeira Mde M."/>
            <person name="Diniz Maia Mde M."/>
            <person name="Goldman M.H."/>
            <person name="Cruz Schneider M.P."/>
            <person name="Felipe M.S."/>
            <person name="Hungria M."/>
            <person name="Nicolas M.F."/>
            <person name="Pereira M."/>
            <person name="Montes M.A."/>
            <person name="Cantao M.E."/>
            <person name="Vincentz M."/>
            <person name="Rafael M.S."/>
            <person name="Silverman N."/>
            <person name="Stoco P.H."/>
            <person name="Souza R.C."/>
            <person name="Vicentini R."/>
            <person name="Gazzinelli R.T."/>
            <person name="Neves Rde O."/>
            <person name="Silva R."/>
            <person name="Astolfi-Filho S."/>
            <person name="Maciel T.E."/>
            <person name="Urmenyi T.P."/>
            <person name="Tadei W.P."/>
            <person name="Camargo E.P."/>
            <person name="de Vasconcelos A.T."/>
        </authorList>
    </citation>
    <scope>NUCLEOTIDE SEQUENCE</scope>
</reference>
<organism evidence="4">
    <name type="scientific">Anopheles darlingi</name>
    <name type="common">Mosquito</name>
    <dbReference type="NCBI Taxonomy" id="43151"/>
    <lineage>
        <taxon>Eukaryota</taxon>
        <taxon>Metazoa</taxon>
        <taxon>Ecdysozoa</taxon>
        <taxon>Arthropoda</taxon>
        <taxon>Hexapoda</taxon>
        <taxon>Insecta</taxon>
        <taxon>Pterygota</taxon>
        <taxon>Neoptera</taxon>
        <taxon>Endopterygota</taxon>
        <taxon>Diptera</taxon>
        <taxon>Nematocera</taxon>
        <taxon>Culicoidea</taxon>
        <taxon>Culicidae</taxon>
        <taxon>Anophelinae</taxon>
        <taxon>Anopheles</taxon>
    </lineage>
</organism>
<name>W5JT25_ANODA</name>
<feature type="compositionally biased region" description="Acidic residues" evidence="3">
    <location>
        <begin position="825"/>
        <end position="835"/>
    </location>
</feature>
<proteinExistence type="predicted"/>
<evidence type="ECO:0000313" key="6">
    <source>
        <dbReference type="Proteomes" id="UP000000673"/>
    </source>
</evidence>
<dbReference type="SMART" id="SM00369">
    <property type="entry name" value="LRR_TYP"/>
    <property type="match status" value="36"/>
</dbReference>
<dbReference type="InterPro" id="IPR001611">
    <property type="entry name" value="Leu-rich_rpt"/>
</dbReference>
<dbReference type="InterPro" id="IPR050333">
    <property type="entry name" value="SLRP"/>
</dbReference>
<evidence type="ECO:0000256" key="2">
    <source>
        <dbReference type="ARBA" id="ARBA00022737"/>
    </source>
</evidence>
<dbReference type="OMA" id="MRENSFN"/>
<dbReference type="GO" id="GO:0005615">
    <property type="term" value="C:extracellular space"/>
    <property type="evidence" value="ECO:0007669"/>
    <property type="project" value="TreeGrafter"/>
</dbReference>
<feature type="compositionally biased region" description="Basic and acidic residues" evidence="3">
    <location>
        <begin position="100"/>
        <end position="117"/>
    </location>
</feature>
<dbReference type="SMART" id="SM00365">
    <property type="entry name" value="LRR_SD22"/>
    <property type="match status" value="17"/>
</dbReference>
<sequence length="2118" mass="239529">MKKPIDEPVKVTSSTTAKPKATTVSGGKQQVEILDQYDDDADLDYQYNYDDDEDDDDSEDDDDDDDEETASAVVTPKADKTVATVEENKSAKKQNKPIKLSKDNTKATNKTGEKTDYYQDYYDDDDDEEDDDDSAYTNNNSHCPQDCICEHNMHAYMVATCSRLDLEKQKFGSHITDLQVLDVGPMYPIELGPDFFKKIGLSHVVSIKITNCTIVYISPQAFAGLDELYSVNLTNSGIDLIHPDTFVNNTKLRLLTLSGNDLSAMQSVNHNTPYTDYMLKAPSVEELDLSRCKLQELQPNAFNELKNIIFINLSENNLSNLPQGIFDKVETIEELDLSMNNIAELPKHIFAKTSLAILHLRHNKISNNVDFVTADLQKLDLSFCRIRSINNQMFKGMDGLTNLILKGNHIEKIKPMAFISLRSLRQIDLSYNNLDQISAQTFIGNKMLDIIRLNNNPALKRLPNEGFESSYNVPFNVYFMDISNCDISELADNTFKTMPQLTRLNLAWNNLQTIRPAVMAHLSKLMDLDLSNNMITELDDKTFQNNRNLNTLNLSGNQISSLVSKLFQPLQYLSELDISDCDLRTIWDDSSDKIKREEVLPNLKRLNASYNELTAVYVSDLETMAKLRVLDIRNNSLTCNDHLQPLIKYVQQKQISMSRSPMDHVTHAELNAARVDNIALPFKQWSQFAWEICQGNGGDPDKTLSYSETEEDDYDEDDDDEADDVDADILEKTSATANKVESNKNELDEYSDESADSEDADDDDSSDGDDDDEDEDDEEEQEQENILDAANGLQQVEQTILTGKQHGSSSSSSSSSSNNNNRIIDDEEDFDDDGDDANADEVVILEGGSGIYALTYIWIVFASMLLGLCVLLLLVRSIIAMMVRRRGERYRQAILASKNSFVYQKLTEDIAAPTTPKVHRYAPINQVTIVQCKINDCRIEVNVLHSEDSVRLLKFQFQPETESTGLMTVTFEKSSLPIVPPSLFTGDNGNLIRLLDMEQCDIQRVDPSSFDQAHELKELHLPRNRISRLPNHLFLNASKLERIDFGGNRIVEVEEQAFQGLTELVTLQLSRNHIKVLPAKLFAGMKHLTNLNIDHNRIELLADRSFEDLTSLKELYLSYNFLQNLTDSSFVGLTALRTLELRSNRIATIERNTFTPLKNLIHLRLQDNMLQTIAPKVFVPLSKLKELDLERNVLETLSEILFDHNRELEILRLTKNRIASLDETIFDRLTLLKELLVGDQLIGYFDAEMFKNLGKLEMLNLSGDLITDFGMIEEMEILFEVLSLSNQKHYVPSYSSIQTKNRSLSTLILDNNVRQKFDPATLIKTAKLRHLYMNDNELKASDIPSCVNMLAVTDVWLERNMIEYLDKNMFSDCRNVKLLSFRSNEIQRIEPGSFDVMNSTLERIDLSHNFLNNISNVLSNLSALSFVDLSENRLRSLQDDAFAGSDALTQIKLDNNFMQDIPAALAKLPKLAKLSLVGNRIKSTVSPGANGIAALVQLDLANNLINTLHVKQFPMLVELNLENNLLENIPDDAFETNVNLKTLYLANNRLTGPLDRCLLPVRQLTMLQLDNNPLGRISADMFSTLTQLETLKLKNTSLTNLNGSPFASLKKLNILDLSENQIGTIGLEEVQGLNAVSELYLNNNDFTGANLSGLSALDDVKLLSLSNSNLTPSEDLLANKTKLEEFYIEGAQFNVLPSDFFLYAGKLSILSISDNKQFNRLPSTFFQHIPYLKKLTLVNNSLSTLEQGVFDYLGVLEELYLRDNPLRTLQSDVFAKTYSLEMLDISCTNLTVLPAGLFNSLNRLKKLDLSTNHLSNDLSDGIFQGLHSLEVLLLQDNGIGNLSSGVFDGLISLEEVYLGRNQLSFLDNRLFANMHRMRILDLSDNQFSTFDLPALFSERQLFTLNMNSNRLTTIKITSKLHKLSVDNNELSAIELDEESMFSFLIQISASRNRFTTLESFYQFTFFFLELDVSFNRFETFDLKQLTSQLVGLMVVNASDSYVNNITVPLIIDNESPLVHLDVSNNNITSMMELGSLQLPSLHNFVFGGNQIDSFSLEDLTKQYTKLRTIGLDGNQGNWSCDFLHGLDLDRFNLKLWHKPEQEGKQHHCPKQEKGICCV</sequence>
<dbReference type="InterPro" id="IPR032675">
    <property type="entry name" value="LRR_dom_sf"/>
</dbReference>
<dbReference type="PANTHER" id="PTHR45712">
    <property type="entry name" value="AGAP008170-PA"/>
    <property type="match status" value="1"/>
</dbReference>
<dbReference type="Proteomes" id="UP000000673">
    <property type="component" value="Unassembled WGS sequence"/>
</dbReference>
<dbReference type="VEuPathDB" id="VectorBase:ADAR2_003269"/>
<reference evidence="4" key="2">
    <citation type="submission" date="2010-05" db="EMBL/GenBank/DDBJ databases">
        <authorList>
            <person name="Almeida L.G."/>
            <person name="Nicolas M.F."/>
            <person name="Souza R.C."/>
            <person name="Vasconcelos A.T.R."/>
        </authorList>
    </citation>
    <scope>NUCLEOTIDE SEQUENCE</scope>
</reference>
<dbReference type="SUPFAM" id="SSF52058">
    <property type="entry name" value="L domain-like"/>
    <property type="match status" value="3"/>
</dbReference>
<accession>W5JT25</accession>
<dbReference type="InterPro" id="IPR003591">
    <property type="entry name" value="Leu-rich_rpt_typical-subtyp"/>
</dbReference>
<dbReference type="Gene3D" id="3.80.10.10">
    <property type="entry name" value="Ribonuclease Inhibitor"/>
    <property type="match status" value="9"/>
</dbReference>
<feature type="region of interest" description="Disordered" evidence="3">
    <location>
        <begin position="1"/>
        <end position="137"/>
    </location>
</feature>
<dbReference type="VEuPathDB" id="VectorBase:ADAC001785"/>
<dbReference type="SMART" id="SM00364">
    <property type="entry name" value="LRR_BAC"/>
    <property type="match status" value="10"/>
</dbReference>
<dbReference type="HOGENOM" id="CLU_232153_0_0_1"/>
<keyword evidence="2" id="KW-0677">Repeat</keyword>
<dbReference type="VEuPathDB" id="VectorBase:ADAR2_010436"/>
<dbReference type="PROSITE" id="PS51450">
    <property type="entry name" value="LRR"/>
    <property type="match status" value="7"/>
</dbReference>
<dbReference type="EnsemblMetazoa" id="ADAC001785-RA">
    <property type="protein sequence ID" value="ADAC001785-PA"/>
    <property type="gene ID" value="ADAC001785"/>
</dbReference>
<feature type="compositionally biased region" description="Acidic residues" evidence="3">
    <location>
        <begin position="708"/>
        <end position="728"/>
    </location>
</feature>
<keyword evidence="6" id="KW-1185">Reference proteome</keyword>
<dbReference type="STRING" id="43151.W5JT25"/>
<feature type="compositionally biased region" description="Acidic residues" evidence="3">
    <location>
        <begin position="121"/>
        <end position="134"/>
    </location>
</feature>
<feature type="compositionally biased region" description="Low complexity" evidence="3">
    <location>
        <begin position="10"/>
        <end position="25"/>
    </location>
</feature>
<gene>
    <name evidence="4" type="ORF">AND_001785</name>
</gene>
<dbReference type="FunFam" id="3.80.10.10:FF:001164">
    <property type="entry name" value="GH01279p"/>
    <property type="match status" value="4"/>
</dbReference>
<dbReference type="SUPFAM" id="SSF52047">
    <property type="entry name" value="RNI-like"/>
    <property type="match status" value="3"/>
</dbReference>